<name>A0AAD8YLE3_9STRA</name>
<reference evidence="1" key="1">
    <citation type="submission" date="2023-06" db="EMBL/GenBank/DDBJ databases">
        <title>Survivors Of The Sea: Transcriptome response of Skeletonema marinoi to long-term dormancy.</title>
        <authorList>
            <person name="Pinder M.I.M."/>
            <person name="Kourtchenko O."/>
            <person name="Robertson E.K."/>
            <person name="Larsson T."/>
            <person name="Maumus F."/>
            <person name="Osuna-Cruz C.M."/>
            <person name="Vancaester E."/>
            <person name="Stenow R."/>
            <person name="Vandepoele K."/>
            <person name="Ploug H."/>
            <person name="Bruchert V."/>
            <person name="Godhe A."/>
            <person name="Topel M."/>
        </authorList>
    </citation>
    <scope>NUCLEOTIDE SEQUENCE</scope>
    <source>
        <strain evidence="1">R05AC</strain>
    </source>
</reference>
<accession>A0AAD8YLE3</accession>
<proteinExistence type="predicted"/>
<dbReference type="GO" id="GO:1904262">
    <property type="term" value="P:negative regulation of TORC1 signaling"/>
    <property type="evidence" value="ECO:0007669"/>
    <property type="project" value="TreeGrafter"/>
</dbReference>
<gene>
    <name evidence="1" type="ORF">QTG54_001453</name>
</gene>
<keyword evidence="2" id="KW-1185">Reference proteome</keyword>
<dbReference type="Proteomes" id="UP001224775">
    <property type="component" value="Unassembled WGS sequence"/>
</dbReference>
<sequence>MEEAGKGARLVFRYPSAPAPIFFNQSNGDVDESKTVPPTVLQTKRGDKSCVKALSAKETSCGQPLTLNVSGTTFCCRAELFDSQPSTVGGDGSNHPLVLFSVIVALAPLASSDGAAAPATQFDRANPADNTTNAAPQKRSDFAFSAIRRVHDNLASLCRVLKREELRCRYVSRQCSMLLQVRKEFEAREGPDDDRRGNEGVEQVVNLEWMEVLLTMTCPLLRRIKGRYPLLLSNQSKQRDK</sequence>
<dbReference type="PANTHER" id="PTHR13153">
    <property type="entry name" value="CGTHBA PROTEIN -14 GENE PROTEIN"/>
    <property type="match status" value="1"/>
</dbReference>
<dbReference type="PANTHER" id="PTHR13153:SF5">
    <property type="entry name" value="GATOR COMPLEX PROTEIN NPRL3"/>
    <property type="match status" value="1"/>
</dbReference>
<dbReference type="GO" id="GO:0038202">
    <property type="term" value="P:TORC1 signaling"/>
    <property type="evidence" value="ECO:0007669"/>
    <property type="project" value="TreeGrafter"/>
</dbReference>
<dbReference type="GO" id="GO:0034198">
    <property type="term" value="P:cellular response to amino acid starvation"/>
    <property type="evidence" value="ECO:0007669"/>
    <property type="project" value="TreeGrafter"/>
</dbReference>
<comment type="caution">
    <text evidence="1">The sequence shown here is derived from an EMBL/GenBank/DDBJ whole genome shotgun (WGS) entry which is preliminary data.</text>
</comment>
<evidence type="ECO:0000313" key="1">
    <source>
        <dbReference type="EMBL" id="KAK1747490.1"/>
    </source>
</evidence>
<dbReference type="AlphaFoldDB" id="A0AAD8YLE3"/>
<protein>
    <submittedName>
        <fullName evidence="1">Uncharacterized protein</fullName>
    </submittedName>
</protein>
<dbReference type="InterPro" id="IPR005365">
    <property type="entry name" value="Npr3"/>
</dbReference>
<dbReference type="EMBL" id="JATAAI010000002">
    <property type="protein sequence ID" value="KAK1747490.1"/>
    <property type="molecule type" value="Genomic_DNA"/>
</dbReference>
<evidence type="ECO:0000313" key="2">
    <source>
        <dbReference type="Proteomes" id="UP001224775"/>
    </source>
</evidence>
<organism evidence="1 2">
    <name type="scientific">Skeletonema marinoi</name>
    <dbReference type="NCBI Taxonomy" id="267567"/>
    <lineage>
        <taxon>Eukaryota</taxon>
        <taxon>Sar</taxon>
        <taxon>Stramenopiles</taxon>
        <taxon>Ochrophyta</taxon>
        <taxon>Bacillariophyta</taxon>
        <taxon>Coscinodiscophyceae</taxon>
        <taxon>Thalassiosirophycidae</taxon>
        <taxon>Thalassiosirales</taxon>
        <taxon>Skeletonemataceae</taxon>
        <taxon>Skeletonema</taxon>
        <taxon>Skeletonema marinoi-dohrnii complex</taxon>
    </lineage>
</organism>
<dbReference type="GO" id="GO:0010508">
    <property type="term" value="P:positive regulation of autophagy"/>
    <property type="evidence" value="ECO:0007669"/>
    <property type="project" value="TreeGrafter"/>
</dbReference>
<dbReference type="GO" id="GO:1990130">
    <property type="term" value="C:GATOR1 complex"/>
    <property type="evidence" value="ECO:0007669"/>
    <property type="project" value="TreeGrafter"/>
</dbReference>